<evidence type="ECO:0008006" key="4">
    <source>
        <dbReference type="Google" id="ProtNLM"/>
    </source>
</evidence>
<comment type="similarity">
    <text evidence="1">Belongs to the FAD-binding monooxygenase family.</text>
</comment>
<evidence type="ECO:0000256" key="1">
    <source>
        <dbReference type="ARBA" id="ARBA00010139"/>
    </source>
</evidence>
<dbReference type="EMBL" id="JBBXMP010000015">
    <property type="protein sequence ID" value="KAL0069024.1"/>
    <property type="molecule type" value="Genomic_DNA"/>
</dbReference>
<dbReference type="Gene3D" id="3.50.50.60">
    <property type="entry name" value="FAD/NAD(P)-binding domain"/>
    <property type="match status" value="1"/>
</dbReference>
<comment type="caution">
    <text evidence="2">The sequence shown here is derived from an EMBL/GenBank/DDBJ whole genome shotgun (WGS) entry which is preliminary data.</text>
</comment>
<dbReference type="PANTHER" id="PTHR42877:SF5">
    <property type="entry name" value="L-ORNITHINE N(5)-MONOOXYGENASE-RELATED"/>
    <property type="match status" value="1"/>
</dbReference>
<gene>
    <name evidence="2" type="ORF">AAF712_004018</name>
</gene>
<dbReference type="SUPFAM" id="SSF51905">
    <property type="entry name" value="FAD/NAD(P)-binding domain"/>
    <property type="match status" value="1"/>
</dbReference>
<dbReference type="PANTHER" id="PTHR42877">
    <property type="entry name" value="L-ORNITHINE N(5)-MONOOXYGENASE-RELATED"/>
    <property type="match status" value="1"/>
</dbReference>
<dbReference type="InterPro" id="IPR051209">
    <property type="entry name" value="FAD-bind_Monooxygenase_sf"/>
</dbReference>
<evidence type="ECO:0000313" key="2">
    <source>
        <dbReference type="EMBL" id="KAL0069024.1"/>
    </source>
</evidence>
<name>A0ABR3A7R9_9AGAR</name>
<keyword evidence="3" id="KW-1185">Reference proteome</keyword>
<dbReference type="Proteomes" id="UP001437256">
    <property type="component" value="Unassembled WGS sequence"/>
</dbReference>
<organism evidence="2 3">
    <name type="scientific">Marasmius tenuissimus</name>
    <dbReference type="NCBI Taxonomy" id="585030"/>
    <lineage>
        <taxon>Eukaryota</taxon>
        <taxon>Fungi</taxon>
        <taxon>Dikarya</taxon>
        <taxon>Basidiomycota</taxon>
        <taxon>Agaricomycotina</taxon>
        <taxon>Agaricomycetes</taxon>
        <taxon>Agaricomycetidae</taxon>
        <taxon>Agaricales</taxon>
        <taxon>Marasmiineae</taxon>
        <taxon>Marasmiaceae</taxon>
        <taxon>Marasmius</taxon>
    </lineage>
</organism>
<proteinExistence type="inferred from homology"/>
<protein>
    <recommendedName>
        <fullName evidence="4">Monooxygenase</fullName>
    </recommendedName>
</protein>
<accession>A0ABR3A7R9</accession>
<sequence>MVFSNARTREWAQKKLVEHIKKTAPEEYHDKLIPTYSPGCKRLVMDRFRYLKSMNRPNVRLNWDGIEAITEKGILTKKDERLPFDVIVFATGYVADDYQLHVKGRHETVKEYYRRNGGPMAYMGTTMPGFPNFFTVGGPNTGTGHTSFIFTEENQVQYILKLIAPVLSSDISSIEVSNDATEDYQRRIESRLQQSVFVSCTSWYRTNSAGRIAMIFPGSGTMFWWWFRHVNWRHYHISAKDPAAWRRKQAWTSGLKTARNVFMACLVLAMVARTDIFGRWF</sequence>
<reference evidence="2 3" key="1">
    <citation type="submission" date="2024-05" db="EMBL/GenBank/DDBJ databases">
        <title>A draft genome resource for the thread blight pathogen Marasmius tenuissimus strain MS-2.</title>
        <authorList>
            <person name="Yulfo-Soto G.E."/>
            <person name="Baruah I.K."/>
            <person name="Amoako-Attah I."/>
            <person name="Bukari Y."/>
            <person name="Meinhardt L.W."/>
            <person name="Bailey B.A."/>
            <person name="Cohen S.P."/>
        </authorList>
    </citation>
    <scope>NUCLEOTIDE SEQUENCE [LARGE SCALE GENOMIC DNA]</scope>
    <source>
        <strain evidence="2 3">MS-2</strain>
    </source>
</reference>
<evidence type="ECO:0000313" key="3">
    <source>
        <dbReference type="Proteomes" id="UP001437256"/>
    </source>
</evidence>
<dbReference type="InterPro" id="IPR036188">
    <property type="entry name" value="FAD/NAD-bd_sf"/>
</dbReference>